<comment type="caution">
    <text evidence="2">The sequence shown here is derived from an EMBL/GenBank/DDBJ whole genome shotgun (WGS) entry which is preliminary data.</text>
</comment>
<evidence type="ECO:0000313" key="2">
    <source>
        <dbReference type="EMBL" id="OAJ95476.1"/>
    </source>
</evidence>
<name>A0A177Y4F7_9VIBR</name>
<dbReference type="AlphaFoldDB" id="A0A177Y4F7"/>
<sequence length="332" mass="37485">MQQGMLSSVLLLSIALLTGVPAAATTEMEPQRVEQWLQESQVHDKVSELLQYVVEDDTDGLNFALQRFALPVQEVSRYLLLKKIEDQNLILTPKMALFIEQQQSMVPTYQVLERGDGYEFTVPAFNYPAIASRLLKQWRQDQSTLAFVLDAERGELVLKDWLTGSDYQVQTREVLLIRELDSLSPEAVNTLAEQLTKAAVVSWLPSSQVMVRLAQVSENPDVYKLLWLMKADFNSESELVRLAKVADNFSLVQVMQASNNPSLKERAITELTKVRPMSNEVKEFLITRMAASDDARFIAGELARQGYSSWLEELARSNKTVNSRAILSVIGQ</sequence>
<protein>
    <recommendedName>
        <fullName evidence="4">HEAT repeat domain-containing protein</fullName>
    </recommendedName>
</protein>
<feature type="signal peptide" evidence="1">
    <location>
        <begin position="1"/>
        <end position="22"/>
    </location>
</feature>
<dbReference type="RefSeq" id="WP_054963142.1">
    <property type="nucleotide sequence ID" value="NZ_LLEI02000018.1"/>
</dbReference>
<proteinExistence type="predicted"/>
<feature type="chain" id="PRO_5008079507" description="HEAT repeat domain-containing protein" evidence="1">
    <location>
        <begin position="23"/>
        <end position="332"/>
    </location>
</feature>
<dbReference type="EMBL" id="LLEI02000018">
    <property type="protein sequence ID" value="OAJ95476.1"/>
    <property type="molecule type" value="Genomic_DNA"/>
</dbReference>
<dbReference type="Proteomes" id="UP000078406">
    <property type="component" value="Unassembled WGS sequence"/>
</dbReference>
<keyword evidence="1" id="KW-0732">Signal</keyword>
<evidence type="ECO:0000256" key="1">
    <source>
        <dbReference type="SAM" id="SignalP"/>
    </source>
</evidence>
<reference evidence="2 3" key="1">
    <citation type="journal article" date="2016" name="Syst. Appl. Microbiol.">
        <title>Vibrio bivalvicida sp. nov., a novel larval pathogen for bivalve molluscs reared in a hatchery.</title>
        <authorList>
            <person name="Dubert J."/>
            <person name="Romalde J.L."/>
            <person name="Prado S."/>
            <person name="Barja J.L."/>
        </authorList>
    </citation>
    <scope>NUCLEOTIDE SEQUENCE [LARGE SCALE GENOMIC DNA]</scope>
    <source>
        <strain evidence="2 3">605</strain>
    </source>
</reference>
<accession>A0A177Y4F7</accession>
<evidence type="ECO:0008006" key="4">
    <source>
        <dbReference type="Google" id="ProtNLM"/>
    </source>
</evidence>
<evidence type="ECO:0000313" key="3">
    <source>
        <dbReference type="Proteomes" id="UP000078406"/>
    </source>
</evidence>
<gene>
    <name evidence="2" type="ORF">APB76_03915</name>
</gene>
<organism evidence="2 3">
    <name type="scientific">Vibrio bivalvicida</name>
    <dbReference type="NCBI Taxonomy" id="1276888"/>
    <lineage>
        <taxon>Bacteria</taxon>
        <taxon>Pseudomonadati</taxon>
        <taxon>Pseudomonadota</taxon>
        <taxon>Gammaproteobacteria</taxon>
        <taxon>Vibrionales</taxon>
        <taxon>Vibrionaceae</taxon>
        <taxon>Vibrio</taxon>
        <taxon>Vibrio oreintalis group</taxon>
    </lineage>
</organism>